<evidence type="ECO:0000256" key="9">
    <source>
        <dbReference type="RuleBase" id="RU361134"/>
    </source>
</evidence>
<dbReference type="PRINTS" id="PR00110">
    <property type="entry name" value="ALPHAAMYLASE"/>
</dbReference>
<dbReference type="Proteomes" id="UP000039865">
    <property type="component" value="Unassembled WGS sequence"/>
</dbReference>
<evidence type="ECO:0000256" key="5">
    <source>
        <dbReference type="ARBA" id="ARBA00022801"/>
    </source>
</evidence>
<dbReference type="AlphaFoldDB" id="A0A078AGE6"/>
<protein>
    <recommendedName>
        <fullName evidence="4 9">Alpha-amylase</fullName>
        <ecNumber evidence="4 9">3.2.1.1</ecNumber>
    </recommendedName>
</protein>
<dbReference type="InterPro" id="IPR017853">
    <property type="entry name" value="GH"/>
</dbReference>
<name>A0A078AGE6_STYLE</name>
<reference evidence="12 13" key="1">
    <citation type="submission" date="2014-06" db="EMBL/GenBank/DDBJ databases">
        <authorList>
            <person name="Swart Estienne"/>
        </authorList>
    </citation>
    <scope>NUCLEOTIDE SEQUENCE [LARGE SCALE GENOMIC DNA]</scope>
    <source>
        <strain evidence="12 13">130c</strain>
    </source>
</reference>
<dbReference type="OrthoDB" id="550577at2759"/>
<evidence type="ECO:0000256" key="6">
    <source>
        <dbReference type="ARBA" id="ARBA00023277"/>
    </source>
</evidence>
<dbReference type="Gene3D" id="3.20.20.80">
    <property type="entry name" value="Glycosidases"/>
    <property type="match status" value="1"/>
</dbReference>
<dbReference type="InParanoid" id="A0A078AGE6"/>
<evidence type="ECO:0000256" key="4">
    <source>
        <dbReference type="ARBA" id="ARBA00012595"/>
    </source>
</evidence>
<dbReference type="GO" id="GO:0004556">
    <property type="term" value="F:alpha-amylase activity"/>
    <property type="evidence" value="ECO:0007669"/>
    <property type="project" value="UniProtKB-UniRule"/>
</dbReference>
<dbReference type="SMART" id="SM00642">
    <property type="entry name" value="Aamy"/>
    <property type="match status" value="1"/>
</dbReference>
<keyword evidence="5 9" id="KW-0378">Hydrolase</keyword>
<dbReference type="SUPFAM" id="SSF51445">
    <property type="entry name" value="(Trans)glycosidases"/>
    <property type="match status" value="1"/>
</dbReference>
<organism evidence="12 13">
    <name type="scientific">Stylonychia lemnae</name>
    <name type="common">Ciliate</name>
    <dbReference type="NCBI Taxonomy" id="5949"/>
    <lineage>
        <taxon>Eukaryota</taxon>
        <taxon>Sar</taxon>
        <taxon>Alveolata</taxon>
        <taxon>Ciliophora</taxon>
        <taxon>Intramacronucleata</taxon>
        <taxon>Spirotrichea</taxon>
        <taxon>Stichotrichia</taxon>
        <taxon>Sporadotrichida</taxon>
        <taxon>Oxytrichidae</taxon>
        <taxon>Stylonychinae</taxon>
        <taxon>Stylonychia</taxon>
    </lineage>
</organism>
<keyword evidence="13" id="KW-1185">Reference proteome</keyword>
<dbReference type="EMBL" id="CCKQ01009396">
    <property type="protein sequence ID" value="CDW80881.1"/>
    <property type="molecule type" value="Genomic_DNA"/>
</dbReference>
<feature type="chain" id="PRO_5001729489" description="Alpha-amylase" evidence="10">
    <location>
        <begin position="18"/>
        <end position="642"/>
    </location>
</feature>
<dbReference type="GO" id="GO:0043169">
    <property type="term" value="F:cation binding"/>
    <property type="evidence" value="ECO:0007669"/>
    <property type="project" value="InterPro"/>
</dbReference>
<feature type="signal peptide" evidence="10">
    <location>
        <begin position="1"/>
        <end position="17"/>
    </location>
</feature>
<proteinExistence type="inferred from homology"/>
<gene>
    <name evidence="12" type="primary">Contig7936.g8470</name>
    <name evidence="12" type="ORF">STYLEM_9887</name>
</gene>
<dbReference type="Pfam" id="PF00128">
    <property type="entry name" value="Alpha-amylase"/>
    <property type="match status" value="1"/>
</dbReference>
<accession>A0A078AGE6</accession>
<evidence type="ECO:0000313" key="12">
    <source>
        <dbReference type="EMBL" id="CDW80881.1"/>
    </source>
</evidence>
<dbReference type="GO" id="GO:0005975">
    <property type="term" value="P:carbohydrate metabolic process"/>
    <property type="evidence" value="ECO:0007669"/>
    <property type="project" value="InterPro"/>
</dbReference>
<comment type="catalytic activity">
    <reaction evidence="1 9">
        <text>Endohydrolysis of (1-&gt;4)-alpha-D-glucosidic linkages in polysaccharides containing three or more (1-&gt;4)-alpha-linked D-glucose units.</text>
        <dbReference type="EC" id="3.2.1.1"/>
    </reaction>
</comment>
<evidence type="ECO:0000259" key="11">
    <source>
        <dbReference type="SMART" id="SM00642"/>
    </source>
</evidence>
<dbReference type="CDD" id="cd11317">
    <property type="entry name" value="AmyAc_bac_euk_AmyA"/>
    <property type="match status" value="1"/>
</dbReference>
<evidence type="ECO:0000256" key="3">
    <source>
        <dbReference type="ARBA" id="ARBA00008061"/>
    </source>
</evidence>
<dbReference type="EC" id="3.2.1.1" evidence="4 9"/>
<evidence type="ECO:0000256" key="8">
    <source>
        <dbReference type="RuleBase" id="RU003615"/>
    </source>
</evidence>
<dbReference type="InterPro" id="IPR006046">
    <property type="entry name" value="Alpha_amylase"/>
</dbReference>
<evidence type="ECO:0000256" key="7">
    <source>
        <dbReference type="ARBA" id="ARBA00023295"/>
    </source>
</evidence>
<keyword evidence="7 9" id="KW-0326">Glycosidase</keyword>
<evidence type="ECO:0000256" key="10">
    <source>
        <dbReference type="SAM" id="SignalP"/>
    </source>
</evidence>
<comment type="similarity">
    <text evidence="3 8">Belongs to the glycosyl hydrolase 13 family.</text>
</comment>
<feature type="domain" description="Glycosyl hydrolase family 13 catalytic" evidence="11">
    <location>
        <begin position="166"/>
        <end position="612"/>
    </location>
</feature>
<dbReference type="InterPro" id="IPR006047">
    <property type="entry name" value="GH13_cat_dom"/>
</dbReference>
<keyword evidence="10" id="KW-0732">Signal</keyword>
<dbReference type="PANTHER" id="PTHR43447">
    <property type="entry name" value="ALPHA-AMYLASE"/>
    <property type="match status" value="1"/>
</dbReference>
<sequence length="642" mass="71512">MNKYTLVFAGLVALSSANLGSDCSNFNGEMGCRSGQIATNPDDWAQRSFQTSLPGDAYYKPEYEGLGRIVCYNSILYKSDKKSATVDVRCRQHASITKVEYNFNNQGFQSNNQFQVDSSFGDVLPVVVRGTDGQGQQYSITLEPLNFIWQGAPINQGPQYKGGQKGAIVEMFGWPYADIKQECAFLGKSGYMGVRVFPPQESVFSYEWPQNGELNPWYFYYQPVSYKLTGRHGSREELRDLIQTCRQAGVRVYADAVVNHMSGGGNDVWPQHRNGNGGGCATWGPKISTGQSPYYTHNFMFQDSNNTGLRPGLEFPSVPYNPTDFHCERSLSSWNDPFQLNNGWLSGLADLNTESEYVQERIASYFVDLLSIGFSGFRIDAAKHIQPKSLSAIIAKFKKNLGGGDLPADFVTWLEVIIGGEKDLLMCADGDYNFGKSFAGFMAAAGLSDNDIYKIKIWSSDYPKEFPICGWVIPSERYAIQNDCHDDQNPGSSSRDMGDKGSVLVIQKDVNRHREFEKQLFTRTDGNWQIKMVLSSYTFMNNGAMGIPDGKSDCSKCVGNQCNSCSKSVPFSQAYKADSCGYDCSEGGSWQQGVYTRVHRDPQIVQAMRQWQGLSQVNDAHSLGYTANCASHFENTFLNVMQ</sequence>
<evidence type="ECO:0000313" key="13">
    <source>
        <dbReference type="Proteomes" id="UP000039865"/>
    </source>
</evidence>
<dbReference type="OMA" id="PVNFVWQ"/>
<keyword evidence="6 9" id="KW-0119">Carbohydrate metabolism</keyword>
<evidence type="ECO:0000256" key="1">
    <source>
        <dbReference type="ARBA" id="ARBA00000548"/>
    </source>
</evidence>
<comment type="cofactor">
    <cofactor evidence="2">
        <name>Ca(2+)</name>
        <dbReference type="ChEBI" id="CHEBI:29108"/>
    </cofactor>
</comment>
<evidence type="ECO:0000256" key="2">
    <source>
        <dbReference type="ARBA" id="ARBA00001913"/>
    </source>
</evidence>